<name>A0A482W781_ASBVE</name>
<feature type="transmembrane region" description="Helical" evidence="5">
    <location>
        <begin position="55"/>
        <end position="77"/>
    </location>
</feature>
<evidence type="ECO:0000313" key="8">
    <source>
        <dbReference type="Proteomes" id="UP000292052"/>
    </source>
</evidence>
<sequence>NTTEPRRFPQYVAALAATLSALCAGAVLGWTSPILSEITAGKFHNISVDNNQMGWIGSFVTLGGMTMCIPTGFLCDLIGRKKTLLLLIVPFALGWSLILFARSIIMLYLGRLITGMAAGASCVAAPLYTSEIAQKEIRGTVGSYFQLMIT</sequence>
<dbReference type="InterPro" id="IPR005829">
    <property type="entry name" value="Sugar_transporter_CS"/>
</dbReference>
<dbReference type="Proteomes" id="UP000292052">
    <property type="component" value="Unassembled WGS sequence"/>
</dbReference>
<dbReference type="SUPFAM" id="SSF103473">
    <property type="entry name" value="MFS general substrate transporter"/>
    <property type="match status" value="1"/>
</dbReference>
<dbReference type="InterPro" id="IPR020846">
    <property type="entry name" value="MFS_dom"/>
</dbReference>
<evidence type="ECO:0000256" key="5">
    <source>
        <dbReference type="SAM" id="Phobius"/>
    </source>
</evidence>
<dbReference type="PANTHER" id="PTHR48021">
    <property type="match status" value="1"/>
</dbReference>
<dbReference type="PANTHER" id="PTHR48021:SF1">
    <property type="entry name" value="GH07001P-RELATED"/>
    <property type="match status" value="1"/>
</dbReference>
<dbReference type="Gene3D" id="1.20.1250.20">
    <property type="entry name" value="MFS general substrate transporter like domains"/>
    <property type="match status" value="1"/>
</dbReference>
<comment type="subcellular location">
    <subcellularLocation>
        <location evidence="1">Membrane</location>
        <topology evidence="1">Multi-pass membrane protein</topology>
    </subcellularLocation>
</comment>
<accession>A0A482W781</accession>
<keyword evidence="2 5" id="KW-0812">Transmembrane</keyword>
<dbReference type="PROSITE" id="PS50850">
    <property type="entry name" value="MFS"/>
    <property type="match status" value="1"/>
</dbReference>
<keyword evidence="8" id="KW-1185">Reference proteome</keyword>
<proteinExistence type="predicted"/>
<feature type="transmembrane region" description="Helical" evidence="5">
    <location>
        <begin position="12"/>
        <end position="35"/>
    </location>
</feature>
<gene>
    <name evidence="7" type="ORF">BDFB_012765</name>
</gene>
<dbReference type="InterPro" id="IPR050549">
    <property type="entry name" value="MFS_Trehalose_Transporter"/>
</dbReference>
<evidence type="ECO:0000313" key="7">
    <source>
        <dbReference type="EMBL" id="RZC40815.1"/>
    </source>
</evidence>
<dbReference type="InterPro" id="IPR036259">
    <property type="entry name" value="MFS_trans_sf"/>
</dbReference>
<dbReference type="PROSITE" id="PS00217">
    <property type="entry name" value="SUGAR_TRANSPORT_2"/>
    <property type="match status" value="1"/>
</dbReference>
<evidence type="ECO:0000256" key="2">
    <source>
        <dbReference type="ARBA" id="ARBA00022692"/>
    </source>
</evidence>
<comment type="caution">
    <text evidence="7">The sequence shown here is derived from an EMBL/GenBank/DDBJ whole genome shotgun (WGS) entry which is preliminary data.</text>
</comment>
<organism evidence="7 8">
    <name type="scientific">Asbolus verrucosus</name>
    <name type="common">Desert ironclad beetle</name>
    <dbReference type="NCBI Taxonomy" id="1661398"/>
    <lineage>
        <taxon>Eukaryota</taxon>
        <taxon>Metazoa</taxon>
        <taxon>Ecdysozoa</taxon>
        <taxon>Arthropoda</taxon>
        <taxon>Hexapoda</taxon>
        <taxon>Insecta</taxon>
        <taxon>Pterygota</taxon>
        <taxon>Neoptera</taxon>
        <taxon>Endopterygota</taxon>
        <taxon>Coleoptera</taxon>
        <taxon>Polyphaga</taxon>
        <taxon>Cucujiformia</taxon>
        <taxon>Tenebrionidae</taxon>
        <taxon>Pimeliinae</taxon>
        <taxon>Asbolus</taxon>
    </lineage>
</organism>
<evidence type="ECO:0000256" key="3">
    <source>
        <dbReference type="ARBA" id="ARBA00022989"/>
    </source>
</evidence>
<reference evidence="7 8" key="1">
    <citation type="submission" date="2017-03" db="EMBL/GenBank/DDBJ databases">
        <title>Genome of the blue death feigning beetle - Asbolus verrucosus.</title>
        <authorList>
            <person name="Rider S.D."/>
        </authorList>
    </citation>
    <scope>NUCLEOTIDE SEQUENCE [LARGE SCALE GENOMIC DNA]</scope>
    <source>
        <strain evidence="7">Butters</strain>
        <tissue evidence="7">Head and leg muscle</tissue>
    </source>
</reference>
<evidence type="ECO:0000256" key="1">
    <source>
        <dbReference type="ARBA" id="ARBA00004141"/>
    </source>
</evidence>
<dbReference type="OrthoDB" id="6760699at2759"/>
<feature type="non-terminal residue" evidence="7">
    <location>
        <position position="1"/>
    </location>
</feature>
<feature type="transmembrane region" description="Helical" evidence="5">
    <location>
        <begin position="84"/>
        <end position="102"/>
    </location>
</feature>
<dbReference type="InterPro" id="IPR005828">
    <property type="entry name" value="MFS_sugar_transport-like"/>
</dbReference>
<dbReference type="GO" id="GO:0016020">
    <property type="term" value="C:membrane"/>
    <property type="evidence" value="ECO:0007669"/>
    <property type="project" value="UniProtKB-SubCell"/>
</dbReference>
<dbReference type="AlphaFoldDB" id="A0A482W781"/>
<evidence type="ECO:0000259" key="6">
    <source>
        <dbReference type="PROSITE" id="PS50850"/>
    </source>
</evidence>
<dbReference type="STRING" id="1661398.A0A482W781"/>
<dbReference type="Pfam" id="PF00083">
    <property type="entry name" value="Sugar_tr"/>
    <property type="match status" value="1"/>
</dbReference>
<keyword evidence="4 5" id="KW-0472">Membrane</keyword>
<feature type="non-terminal residue" evidence="7">
    <location>
        <position position="150"/>
    </location>
</feature>
<dbReference type="GO" id="GO:0022857">
    <property type="term" value="F:transmembrane transporter activity"/>
    <property type="evidence" value="ECO:0007669"/>
    <property type="project" value="InterPro"/>
</dbReference>
<evidence type="ECO:0000256" key="4">
    <source>
        <dbReference type="ARBA" id="ARBA00023136"/>
    </source>
</evidence>
<keyword evidence="3 5" id="KW-1133">Transmembrane helix</keyword>
<dbReference type="EMBL" id="QDEB01022895">
    <property type="protein sequence ID" value="RZC40815.1"/>
    <property type="molecule type" value="Genomic_DNA"/>
</dbReference>
<feature type="domain" description="Major facilitator superfamily (MFS) profile" evidence="6">
    <location>
        <begin position="9"/>
        <end position="150"/>
    </location>
</feature>
<protein>
    <submittedName>
        <fullName evidence="7">Sugar tr and/or MFS 1 domain containing protein</fullName>
    </submittedName>
</protein>